<name>A0A1I1NSN3_9GAMM</name>
<dbReference type="GO" id="GO:0005829">
    <property type="term" value="C:cytosol"/>
    <property type="evidence" value="ECO:0007669"/>
    <property type="project" value="TreeGrafter"/>
</dbReference>
<dbReference type="GO" id="GO:0017057">
    <property type="term" value="F:6-phosphogluconolactonase activity"/>
    <property type="evidence" value="ECO:0007669"/>
    <property type="project" value="TreeGrafter"/>
</dbReference>
<dbReference type="InterPro" id="IPR019405">
    <property type="entry name" value="Lactonase_7-beta_prop"/>
</dbReference>
<dbReference type="EMBL" id="FOLO01000026">
    <property type="protein sequence ID" value="SFC98518.1"/>
    <property type="molecule type" value="Genomic_DNA"/>
</dbReference>
<dbReference type="STRING" id="1123010.SAMN02745724_03117"/>
<dbReference type="InterPro" id="IPR015943">
    <property type="entry name" value="WD40/YVTN_repeat-like_dom_sf"/>
</dbReference>
<dbReference type="Gene3D" id="2.130.10.10">
    <property type="entry name" value="YVTN repeat-like/Quinoprotein amine dehydrogenase"/>
    <property type="match status" value="1"/>
</dbReference>
<dbReference type="PANTHER" id="PTHR30344:SF1">
    <property type="entry name" value="6-PHOSPHOGLUCONOLACTONASE"/>
    <property type="match status" value="1"/>
</dbReference>
<sequence length="282" mass="31869">MISSFKIDAMTGKLSHIDNQMMNANIAYISIDLTGQYLISASYPHHKIIVNPVSKNGDILKHQYTLNGFPNAHAVLIDKTNRYVLVPTLGDDRVYQFEFNVNSGKMKLNDPPYIDLNKNSLKKKVGPRHIVFHPNGQYIYVIGQFDASIHLFDFNPKTGVLNEKQNIFTLPVKYKYKRKAAADIHITPDGRFIYSSDRVSSTISGFEVDAESGFLTSIEVIETEKSPRGFNIDASGKYLLVVGELSNEMSIYRINKISGRLIKLKSYLMGINPNWVEIVTFP</sequence>
<dbReference type="GO" id="GO:0006006">
    <property type="term" value="P:glucose metabolic process"/>
    <property type="evidence" value="ECO:0007669"/>
    <property type="project" value="UniProtKB-KW"/>
</dbReference>
<dbReference type="InterPro" id="IPR050282">
    <property type="entry name" value="Cycloisomerase_2"/>
</dbReference>
<comment type="similarity">
    <text evidence="1">Belongs to the cycloisomerase 2 family.</text>
</comment>
<reference evidence="3 4" key="1">
    <citation type="submission" date="2016-10" db="EMBL/GenBank/DDBJ databases">
        <authorList>
            <person name="de Groot N.N."/>
        </authorList>
    </citation>
    <scope>NUCLEOTIDE SEQUENCE [LARGE SCALE GENOMIC DNA]</scope>
    <source>
        <strain evidence="3 4">DSM 6059</strain>
    </source>
</reference>
<proteinExistence type="inferred from homology"/>
<dbReference type="SUPFAM" id="SSF50974">
    <property type="entry name" value="Nitrous oxide reductase, N-terminal domain"/>
    <property type="match status" value="1"/>
</dbReference>
<dbReference type="Proteomes" id="UP000198862">
    <property type="component" value="Unassembled WGS sequence"/>
</dbReference>
<keyword evidence="4" id="KW-1185">Reference proteome</keyword>
<evidence type="ECO:0000256" key="1">
    <source>
        <dbReference type="ARBA" id="ARBA00005564"/>
    </source>
</evidence>
<dbReference type="AlphaFoldDB" id="A0A1I1NSN3"/>
<dbReference type="Pfam" id="PF10282">
    <property type="entry name" value="Lactonase"/>
    <property type="match status" value="1"/>
</dbReference>
<evidence type="ECO:0000313" key="4">
    <source>
        <dbReference type="Proteomes" id="UP000198862"/>
    </source>
</evidence>
<organism evidence="3 4">
    <name type="scientific">Pseudoalteromonas denitrificans DSM 6059</name>
    <dbReference type="NCBI Taxonomy" id="1123010"/>
    <lineage>
        <taxon>Bacteria</taxon>
        <taxon>Pseudomonadati</taxon>
        <taxon>Pseudomonadota</taxon>
        <taxon>Gammaproteobacteria</taxon>
        <taxon>Alteromonadales</taxon>
        <taxon>Pseudoalteromonadaceae</taxon>
        <taxon>Pseudoalteromonas</taxon>
    </lineage>
</organism>
<evidence type="ECO:0000256" key="2">
    <source>
        <dbReference type="ARBA" id="ARBA00022526"/>
    </source>
</evidence>
<dbReference type="PANTHER" id="PTHR30344">
    <property type="entry name" value="6-PHOSPHOGLUCONOLACTONASE-RELATED"/>
    <property type="match status" value="1"/>
</dbReference>
<gene>
    <name evidence="3" type="ORF">SAMN02745724_03117</name>
</gene>
<dbReference type="InterPro" id="IPR011045">
    <property type="entry name" value="N2O_reductase_N"/>
</dbReference>
<evidence type="ECO:0000313" key="3">
    <source>
        <dbReference type="EMBL" id="SFC98518.1"/>
    </source>
</evidence>
<accession>A0A1I1NSN3</accession>
<keyword evidence="2" id="KW-0119">Carbohydrate metabolism</keyword>
<keyword evidence="2" id="KW-0313">Glucose metabolism</keyword>
<protein>
    <submittedName>
        <fullName evidence="3">6-phosphogluconolactonase</fullName>
    </submittedName>
</protein>